<dbReference type="AlphaFoldDB" id="A0A9K3PAE9"/>
<reference evidence="1" key="2">
    <citation type="submission" date="2021-04" db="EMBL/GenBank/DDBJ databases">
        <authorList>
            <person name="Podell S."/>
        </authorList>
    </citation>
    <scope>NUCLEOTIDE SEQUENCE</scope>
    <source>
        <strain evidence="1">Hildebrandi</strain>
    </source>
</reference>
<dbReference type="EMBL" id="JAGRRH010000031">
    <property type="protein sequence ID" value="KAG7339626.1"/>
    <property type="molecule type" value="Genomic_DNA"/>
</dbReference>
<organism evidence="1 3">
    <name type="scientific">Nitzschia inconspicua</name>
    <dbReference type="NCBI Taxonomy" id="303405"/>
    <lineage>
        <taxon>Eukaryota</taxon>
        <taxon>Sar</taxon>
        <taxon>Stramenopiles</taxon>
        <taxon>Ochrophyta</taxon>
        <taxon>Bacillariophyta</taxon>
        <taxon>Bacillariophyceae</taxon>
        <taxon>Bacillariophycidae</taxon>
        <taxon>Bacillariales</taxon>
        <taxon>Bacillariaceae</taxon>
        <taxon>Nitzschia</taxon>
    </lineage>
</organism>
<evidence type="ECO:0000313" key="2">
    <source>
        <dbReference type="EMBL" id="KAG7362446.1"/>
    </source>
</evidence>
<evidence type="ECO:0000313" key="1">
    <source>
        <dbReference type="EMBL" id="KAG7339626.1"/>
    </source>
</evidence>
<dbReference type="EMBL" id="JAGRRH010000011">
    <property type="protein sequence ID" value="KAG7362446.1"/>
    <property type="molecule type" value="Genomic_DNA"/>
</dbReference>
<evidence type="ECO:0000313" key="3">
    <source>
        <dbReference type="Proteomes" id="UP000693970"/>
    </source>
</evidence>
<reference evidence="1" key="1">
    <citation type="journal article" date="2021" name="Sci. Rep.">
        <title>Diploid genomic architecture of Nitzschia inconspicua, an elite biomass production diatom.</title>
        <authorList>
            <person name="Oliver A."/>
            <person name="Podell S."/>
            <person name="Pinowska A."/>
            <person name="Traller J.C."/>
            <person name="Smith S.R."/>
            <person name="McClure R."/>
            <person name="Beliaev A."/>
            <person name="Bohutskyi P."/>
            <person name="Hill E.A."/>
            <person name="Rabines A."/>
            <person name="Zheng H."/>
            <person name="Allen L.Z."/>
            <person name="Kuo A."/>
            <person name="Grigoriev I.V."/>
            <person name="Allen A.E."/>
            <person name="Hazlebeck D."/>
            <person name="Allen E.E."/>
        </authorList>
    </citation>
    <scope>NUCLEOTIDE SEQUENCE</scope>
    <source>
        <strain evidence="1">Hildebrandi</strain>
    </source>
</reference>
<sequence>MMTNWKEAICLNNHAVALLEGGGGAANDGAIVQSLQDAVVLLQHAIQQEKMCNDVFPMQGTQNEPCGIDTDAYNVTVTFASKRIRCFQEPDFFLFDHAFLLPEFEDASRTGFFSNGRDRNSWIELQSSVVLFNLGLTLHRRALLHRQYEQQISQDCDVVLLQETQVLFFKSKLLYTMSNNVLVEHGEKSDQNSNDLFPSTRFALRLGIANNMAHIAFFMEDPKQGDVAPIQQVAQLIGEASYKKAAMTLPFEILSGIMMNITSWNQSLSHWLAAAA</sequence>
<proteinExistence type="predicted"/>
<dbReference type="Proteomes" id="UP000693970">
    <property type="component" value="Unassembled WGS sequence"/>
</dbReference>
<keyword evidence="3" id="KW-1185">Reference proteome</keyword>
<name>A0A9K3PAE9_9STRA</name>
<accession>A0A9K3PAE9</accession>
<protein>
    <submittedName>
        <fullName evidence="1">Uncharacterized protein</fullName>
    </submittedName>
</protein>
<gene>
    <name evidence="1" type="ORF">IV203_024665</name>
    <name evidence="2" type="ORF">IV203_025330</name>
</gene>
<comment type="caution">
    <text evidence="1">The sequence shown here is derived from an EMBL/GenBank/DDBJ whole genome shotgun (WGS) entry which is preliminary data.</text>
</comment>